<dbReference type="InParanoid" id="A0A1V9Y3G3"/>
<comment type="caution">
    <text evidence="2">The sequence shown here is derived from an EMBL/GenBank/DDBJ whole genome shotgun (WGS) entry which is preliminary data.</text>
</comment>
<feature type="transmembrane region" description="Helical" evidence="1">
    <location>
        <begin position="201"/>
        <end position="226"/>
    </location>
</feature>
<dbReference type="AlphaFoldDB" id="A0A1V9Y3G3"/>
<keyword evidence="1" id="KW-0812">Transmembrane</keyword>
<accession>A0A1V9Y3G3</accession>
<evidence type="ECO:0000256" key="1">
    <source>
        <dbReference type="SAM" id="Phobius"/>
    </source>
</evidence>
<dbReference type="EMBL" id="MNPL01000137">
    <property type="protein sequence ID" value="OQR80297.1"/>
    <property type="molecule type" value="Genomic_DNA"/>
</dbReference>
<dbReference type="Gene3D" id="1.20.1070.10">
    <property type="entry name" value="Rhodopsin 7-helix transmembrane proteins"/>
    <property type="match status" value="1"/>
</dbReference>
<keyword evidence="1" id="KW-1133">Transmembrane helix</keyword>
<organism evidence="2 3">
    <name type="scientific">Tropilaelaps mercedesae</name>
    <dbReference type="NCBI Taxonomy" id="418985"/>
    <lineage>
        <taxon>Eukaryota</taxon>
        <taxon>Metazoa</taxon>
        <taxon>Ecdysozoa</taxon>
        <taxon>Arthropoda</taxon>
        <taxon>Chelicerata</taxon>
        <taxon>Arachnida</taxon>
        <taxon>Acari</taxon>
        <taxon>Parasitiformes</taxon>
        <taxon>Mesostigmata</taxon>
        <taxon>Gamasina</taxon>
        <taxon>Dermanyssoidea</taxon>
        <taxon>Laelapidae</taxon>
        <taxon>Tropilaelaps</taxon>
    </lineage>
</organism>
<feature type="transmembrane region" description="Helical" evidence="1">
    <location>
        <begin position="7"/>
        <end position="28"/>
    </location>
</feature>
<proteinExistence type="predicted"/>
<keyword evidence="1" id="KW-0472">Membrane</keyword>
<protein>
    <submittedName>
        <fullName evidence="2">Uncharacterized protein</fullName>
    </submittedName>
</protein>
<feature type="transmembrane region" description="Helical" evidence="1">
    <location>
        <begin position="79"/>
        <end position="97"/>
    </location>
</feature>
<reference evidence="2 3" key="1">
    <citation type="journal article" date="2017" name="Gigascience">
        <title>Draft genome of the honey bee ectoparasitic mite, Tropilaelaps mercedesae, is shaped by the parasitic life history.</title>
        <authorList>
            <person name="Dong X."/>
            <person name="Armstrong S.D."/>
            <person name="Xia D."/>
            <person name="Makepeace B.L."/>
            <person name="Darby A.C."/>
            <person name="Kadowaki T."/>
        </authorList>
    </citation>
    <scope>NUCLEOTIDE SEQUENCE [LARGE SCALE GENOMIC DNA]</scope>
    <source>
        <strain evidence="2">Wuxi-XJTLU</strain>
    </source>
</reference>
<evidence type="ECO:0000313" key="2">
    <source>
        <dbReference type="EMBL" id="OQR80297.1"/>
    </source>
</evidence>
<feature type="transmembrane region" description="Helical" evidence="1">
    <location>
        <begin position="34"/>
        <end position="58"/>
    </location>
</feature>
<keyword evidence="3" id="KW-1185">Reference proteome</keyword>
<sequence>MHYPGILYVRSVSLFNLFFARSVIPVYYLGEVYFSIASFLMSFAGNIITASLTLAAVSRYLSARRPQGQFVATLLKMDNINYILWPVLFVYTLPEVFMMNVRESEGDLLIQMDNWELLGSVIDGVLHLSAVITYYVYVRRLAWMLNLEKVEQLSALTDPHLLLQGNSRIVGCVRVYLCIATSLFLGMVGLFFLGVHWLELIGYFVLICEVLWLLLCPAESICFGLLNKTFRTECSVYPRRVFKDCTPSKSAEANMGNPVVVTMA</sequence>
<feature type="transmembrane region" description="Helical" evidence="1">
    <location>
        <begin position="117"/>
        <end position="137"/>
    </location>
</feature>
<evidence type="ECO:0000313" key="3">
    <source>
        <dbReference type="Proteomes" id="UP000192247"/>
    </source>
</evidence>
<dbReference type="SUPFAM" id="SSF81321">
    <property type="entry name" value="Family A G protein-coupled receptor-like"/>
    <property type="match status" value="1"/>
</dbReference>
<name>A0A1V9Y3G3_9ACAR</name>
<gene>
    <name evidence="2" type="ORF">BIW11_05158</name>
</gene>
<dbReference type="Proteomes" id="UP000192247">
    <property type="component" value="Unassembled WGS sequence"/>
</dbReference>
<feature type="transmembrane region" description="Helical" evidence="1">
    <location>
        <begin position="175"/>
        <end position="195"/>
    </location>
</feature>